<protein>
    <recommendedName>
        <fullName evidence="16">Endoglucanase</fullName>
        <ecNumber evidence="16">3.2.1.4</ecNumber>
    </recommendedName>
</protein>
<keyword evidence="16" id="KW-0732">Signal</keyword>
<dbReference type="EC" id="3.2.1.4" evidence="16"/>
<keyword evidence="8 16" id="KW-0136">Cellulose degradation</keyword>
<evidence type="ECO:0000256" key="12">
    <source>
        <dbReference type="ARBA" id="ARBA00023326"/>
    </source>
</evidence>
<evidence type="ECO:0000256" key="7">
    <source>
        <dbReference type="ARBA" id="ARBA00022801"/>
    </source>
</evidence>
<feature type="active site" evidence="15">
    <location>
        <position position="462"/>
    </location>
</feature>
<keyword evidence="6" id="KW-0964">Secreted</keyword>
<comment type="catalytic activity">
    <reaction evidence="1 16">
        <text>Endohydrolysis of (1-&gt;4)-beta-D-glucosidic linkages in cellulose, lichenin and cereal beta-D-glucans.</text>
        <dbReference type="EC" id="3.2.1.4"/>
    </reaction>
</comment>
<dbReference type="SUPFAM" id="SSF48208">
    <property type="entry name" value="Six-hairpin glycosidases"/>
    <property type="match status" value="1"/>
</dbReference>
<dbReference type="GO" id="GO:0008810">
    <property type="term" value="F:cellulase activity"/>
    <property type="evidence" value="ECO:0007669"/>
    <property type="project" value="UniProtKB-EC"/>
</dbReference>
<dbReference type="STRING" id="79200.A0A164YZ28"/>
<evidence type="ECO:0000259" key="18">
    <source>
        <dbReference type="Pfam" id="PF00759"/>
    </source>
</evidence>
<dbReference type="InterPro" id="IPR000743">
    <property type="entry name" value="Glyco_hydro_28"/>
</dbReference>
<comment type="subcellular location">
    <subcellularLocation>
        <location evidence="2">Secreted</location>
        <location evidence="2">Cell wall</location>
    </subcellularLocation>
</comment>
<name>A0A164YZ28_DAUCS</name>
<dbReference type="SMART" id="SM00710">
    <property type="entry name" value="PbH1"/>
    <property type="match status" value="5"/>
</dbReference>
<dbReference type="SMR" id="A0A164YZ28"/>
<comment type="caution">
    <text evidence="19">The sequence shown here is derived from an EMBL/GenBank/DDBJ whole genome shotgun (WGS) entry which is preliminary data.</text>
</comment>
<evidence type="ECO:0000256" key="15">
    <source>
        <dbReference type="PROSITE-ProRule" id="PRU10060"/>
    </source>
</evidence>
<sequence>MAFSSLLLVALFSILLTNAAAHPRHQAPKHFASHNYKDALTKSILYFEGQRSGKLPSNQRVTWRKDSGLSDGSAMHVDLVGGYYDAGDNVKFGFPMAFTTTMLSWSVIEFGGLMKSELQNAREAIKWSTDYLLKATAQPDTIYVQVGDANKDHACWERPEDMDTPRTVVKIDKNNPGTEVAAETAAALAAASLVFRRTDRTYSKFLATRAIRVFEFANKYRGAYSNTLKKFVCPFYCDFSGYQDELLWGAAWLHKATKNPMYLNYIQQNGLTLGADEGDNTFGWDNKHVGARILLSKAFLVQKVQSLHDYKGQSDNFICSLIPQSQYTPGGLLFKMDDSNMQYVTSTSFLLVTYAKYLTTSQKVVNCGGSIVTPRKLRALAKKQVDYLLGDNPLKMSYMVGYGPRYPQRIHHRGSSLPSIASHPSKIQCTAGFSVMKSQSPNPNIHIGAVVGGPDGKDRFPDQRSDYFQSEPATYINAPLATVGELGCLTVEHEKEVQQMNISVEAKPFHHFKDPLPVKLGLAGAPVAPGGEAVFVITNYGAKPDGKSDSSMSFQKAWKDACNSNGPARVVVPAGTFKTGEIIFTGPCTAAPITFEVQGTMLGSEDVSMYSQNQWITIEHVNNVIVTGPGTLDGLGASTWKLKDDSFGGGVRLPDSLVFFASNNSVAQNFASVNSKGFHIKVLQSVNVTVQNVTITAPGDSPNTDGVHVSRSENVNVLDSTIGTGDDCVSIGAGNTNVTVARIVCGPGHGLSVGSLGKWQDETDLRGVTVTNCTLTNTTNGARIKSYRQSPSLSASGIIFDDLVMNGVHNPIIIDQNYDSMNLQQGSNVKLSDIHFRNIRGTSLTNVAVTLNCSSTFPCEGVELVDIDLSYAGAPSQDSLPVQSACQNVKPTVSGIMNPPACPAR</sequence>
<dbReference type="GO" id="GO:0004650">
    <property type="term" value="F:polygalacturonase activity"/>
    <property type="evidence" value="ECO:0007669"/>
    <property type="project" value="InterPro"/>
</dbReference>
<keyword evidence="11" id="KW-0961">Cell wall biogenesis/degradation</keyword>
<keyword evidence="10 14" id="KW-0326">Glycosidase</keyword>
<dbReference type="EMBL" id="LNRQ01000005">
    <property type="protein sequence ID" value="KZM95078.1"/>
    <property type="molecule type" value="Genomic_DNA"/>
</dbReference>
<dbReference type="AlphaFoldDB" id="A0A164YZ28"/>
<dbReference type="FunFam" id="2.160.20.10:FF:000004">
    <property type="entry name" value="Pectin lyase-like superfamily protein"/>
    <property type="match status" value="1"/>
</dbReference>
<dbReference type="Gramene" id="KZM95078">
    <property type="protein sequence ID" value="KZM95078"/>
    <property type="gene ID" value="DCAR_018320"/>
</dbReference>
<dbReference type="SUPFAM" id="SSF51126">
    <property type="entry name" value="Pectin lyase-like"/>
    <property type="match status" value="1"/>
</dbReference>
<reference evidence="19" key="1">
    <citation type="journal article" date="2016" name="Nat. Genet.">
        <title>A high-quality carrot genome assembly provides new insights into carotenoid accumulation and asterid genome evolution.</title>
        <authorList>
            <person name="Iorizzo M."/>
            <person name="Ellison S."/>
            <person name="Senalik D."/>
            <person name="Zeng P."/>
            <person name="Satapoomin P."/>
            <person name="Huang J."/>
            <person name="Bowman M."/>
            <person name="Iovene M."/>
            <person name="Sanseverino W."/>
            <person name="Cavagnaro P."/>
            <person name="Yildiz M."/>
            <person name="Macko-Podgorni A."/>
            <person name="Moranska E."/>
            <person name="Grzebelus E."/>
            <person name="Grzebelus D."/>
            <person name="Ashrafi H."/>
            <person name="Zheng Z."/>
            <person name="Cheng S."/>
            <person name="Spooner D."/>
            <person name="Van Deynze A."/>
            <person name="Simon P."/>
        </authorList>
    </citation>
    <scope>NUCLEOTIDE SEQUENCE [LARGE SCALE GENOMIC DNA]</scope>
    <source>
        <tissue evidence="19">Leaf</tissue>
    </source>
</reference>
<evidence type="ECO:0000313" key="19">
    <source>
        <dbReference type="EMBL" id="KZM95078.1"/>
    </source>
</evidence>
<dbReference type="InterPro" id="IPR001701">
    <property type="entry name" value="Glyco_hydro_9"/>
</dbReference>
<comment type="similarity">
    <text evidence="4 17">Belongs to the glycosyl hydrolase 28 family.</text>
</comment>
<feature type="domain" description="Glycoside hydrolase family 9" evidence="18">
    <location>
        <begin position="36"/>
        <end position="483"/>
    </location>
</feature>
<evidence type="ECO:0000256" key="5">
    <source>
        <dbReference type="ARBA" id="ARBA00022512"/>
    </source>
</evidence>
<evidence type="ECO:0000256" key="11">
    <source>
        <dbReference type="ARBA" id="ARBA00023316"/>
    </source>
</evidence>
<dbReference type="InterPro" id="IPR033126">
    <property type="entry name" value="Glyco_hydro_9_Asp/Glu_AS"/>
</dbReference>
<evidence type="ECO:0000256" key="4">
    <source>
        <dbReference type="ARBA" id="ARBA00008834"/>
    </source>
</evidence>
<comment type="similarity">
    <text evidence="3 14 16">Belongs to the glycosyl hydrolase 9 (cellulase E) family.</text>
</comment>
<keyword evidence="5" id="KW-0134">Cell wall</keyword>
<evidence type="ECO:0000256" key="3">
    <source>
        <dbReference type="ARBA" id="ARBA00007072"/>
    </source>
</evidence>
<dbReference type="Pfam" id="PF00759">
    <property type="entry name" value="Glyco_hydro_9"/>
    <property type="match status" value="1"/>
</dbReference>
<feature type="active site" evidence="15">
    <location>
        <position position="471"/>
    </location>
</feature>
<evidence type="ECO:0000256" key="13">
    <source>
        <dbReference type="PROSITE-ProRule" id="PRU10052"/>
    </source>
</evidence>
<dbReference type="PANTHER" id="PTHR22298">
    <property type="entry name" value="ENDO-1,4-BETA-GLUCANASE"/>
    <property type="match status" value="1"/>
</dbReference>
<dbReference type="InterPro" id="IPR012334">
    <property type="entry name" value="Pectin_lyas_fold"/>
</dbReference>
<dbReference type="Pfam" id="PF00295">
    <property type="entry name" value="Glyco_hydro_28"/>
    <property type="match status" value="1"/>
</dbReference>
<feature type="signal peptide" evidence="16">
    <location>
        <begin position="1"/>
        <end position="21"/>
    </location>
</feature>
<dbReference type="GO" id="GO:0030245">
    <property type="term" value="P:cellulose catabolic process"/>
    <property type="evidence" value="ECO:0007669"/>
    <property type="project" value="UniProtKB-KW"/>
</dbReference>
<dbReference type="PROSITE" id="PS00698">
    <property type="entry name" value="GH9_3"/>
    <property type="match status" value="1"/>
</dbReference>
<dbReference type="GO" id="GO:0071555">
    <property type="term" value="P:cell wall organization"/>
    <property type="evidence" value="ECO:0007669"/>
    <property type="project" value="UniProtKB-KW"/>
</dbReference>
<keyword evidence="12 14" id="KW-0624">Polysaccharide degradation</keyword>
<evidence type="ECO:0000256" key="2">
    <source>
        <dbReference type="ARBA" id="ARBA00004191"/>
    </source>
</evidence>
<gene>
    <name evidence="19" type="ORF">DCAR_018320</name>
</gene>
<evidence type="ECO:0000256" key="10">
    <source>
        <dbReference type="ARBA" id="ARBA00023295"/>
    </source>
</evidence>
<evidence type="ECO:0000256" key="1">
    <source>
        <dbReference type="ARBA" id="ARBA00000966"/>
    </source>
</evidence>
<feature type="active site" evidence="14">
    <location>
        <position position="411"/>
    </location>
</feature>
<evidence type="ECO:0000256" key="14">
    <source>
        <dbReference type="PROSITE-ProRule" id="PRU10059"/>
    </source>
</evidence>
<feature type="active site" evidence="13">
    <location>
        <position position="749"/>
    </location>
</feature>
<dbReference type="PROSITE" id="PS00592">
    <property type="entry name" value="GH9_2"/>
    <property type="match status" value="1"/>
</dbReference>
<dbReference type="PROSITE" id="PS00502">
    <property type="entry name" value="POLYGALACTURONASE"/>
    <property type="match status" value="1"/>
</dbReference>
<dbReference type="InterPro" id="IPR012341">
    <property type="entry name" value="6hp_glycosidase-like_sf"/>
</dbReference>
<dbReference type="InterPro" id="IPR008928">
    <property type="entry name" value="6-hairpin_glycosidase_sf"/>
</dbReference>
<dbReference type="FunFam" id="1.50.10.10:FF:000020">
    <property type="entry name" value="Endoglucanase"/>
    <property type="match status" value="1"/>
</dbReference>
<dbReference type="InterPro" id="IPR011050">
    <property type="entry name" value="Pectin_lyase_fold/virulence"/>
</dbReference>
<evidence type="ECO:0000256" key="9">
    <source>
        <dbReference type="ARBA" id="ARBA00023277"/>
    </source>
</evidence>
<organism evidence="19">
    <name type="scientific">Daucus carota subsp. sativus</name>
    <name type="common">Carrot</name>
    <dbReference type="NCBI Taxonomy" id="79200"/>
    <lineage>
        <taxon>Eukaryota</taxon>
        <taxon>Viridiplantae</taxon>
        <taxon>Streptophyta</taxon>
        <taxon>Embryophyta</taxon>
        <taxon>Tracheophyta</taxon>
        <taxon>Spermatophyta</taxon>
        <taxon>Magnoliopsida</taxon>
        <taxon>eudicotyledons</taxon>
        <taxon>Gunneridae</taxon>
        <taxon>Pentapetalae</taxon>
        <taxon>asterids</taxon>
        <taxon>campanulids</taxon>
        <taxon>Apiales</taxon>
        <taxon>Apiaceae</taxon>
        <taxon>Apioideae</taxon>
        <taxon>Scandiceae</taxon>
        <taxon>Daucinae</taxon>
        <taxon>Daucus</taxon>
        <taxon>Daucus sect. Daucus</taxon>
    </lineage>
</organism>
<accession>A0A164YZ28</accession>
<evidence type="ECO:0000256" key="17">
    <source>
        <dbReference type="RuleBase" id="RU361169"/>
    </source>
</evidence>
<keyword evidence="7 14" id="KW-0378">Hydrolase</keyword>
<dbReference type="InterPro" id="IPR006626">
    <property type="entry name" value="PbH1"/>
</dbReference>
<evidence type="ECO:0000256" key="8">
    <source>
        <dbReference type="ARBA" id="ARBA00023001"/>
    </source>
</evidence>
<evidence type="ECO:0000256" key="16">
    <source>
        <dbReference type="RuleBase" id="RU361166"/>
    </source>
</evidence>
<dbReference type="Gene3D" id="2.160.20.10">
    <property type="entry name" value="Single-stranded right-handed beta-helix, Pectin lyase-like"/>
    <property type="match status" value="1"/>
</dbReference>
<dbReference type="Gene3D" id="1.50.10.10">
    <property type="match status" value="1"/>
</dbReference>
<proteinExistence type="inferred from homology"/>
<feature type="chain" id="PRO_5007748256" description="Endoglucanase" evidence="16">
    <location>
        <begin position="22"/>
        <end position="905"/>
    </location>
</feature>
<dbReference type="InterPro" id="IPR018221">
    <property type="entry name" value="Glyco_hydro_9_His_AS"/>
</dbReference>
<keyword evidence="9 14" id="KW-0119">Carbohydrate metabolism</keyword>
<evidence type="ECO:0000256" key="6">
    <source>
        <dbReference type="ARBA" id="ARBA00022525"/>
    </source>
</evidence>